<sequence>MAPPVLSAWRQRLAGRGWRTWLASHGWLGVAVLVGGGLAVTALMSPDRQQQLQEHVASGPLRDVAEAQVLRVDLQQGDRQWQALRTAGGWTLNAPGAATATAPQALSAQLDGAVRLLRNAAIERELPAEAPEYGLAAPQALQVRVFTRADAAAAPDFTFTFGGANPVALARYTRLQVAGGAASAPAAQVVLLPSYVAEAWEQAVGLR</sequence>
<protein>
    <recommendedName>
        <fullName evidence="4">DUF4340 domain-containing protein</fullName>
    </recommendedName>
</protein>
<gene>
    <name evidence="2" type="ORF">AACH10_13960</name>
</gene>
<evidence type="ECO:0000313" key="3">
    <source>
        <dbReference type="Proteomes" id="UP001365405"/>
    </source>
</evidence>
<dbReference type="Proteomes" id="UP001365405">
    <property type="component" value="Unassembled WGS sequence"/>
</dbReference>
<dbReference type="RefSeq" id="WP_341411036.1">
    <property type="nucleotide sequence ID" value="NZ_JBBUTH010000007.1"/>
</dbReference>
<reference evidence="2 3" key="1">
    <citation type="submission" date="2024-04" db="EMBL/GenBank/DDBJ databases">
        <title>Novel species of the genus Ideonella isolated from streams.</title>
        <authorList>
            <person name="Lu H."/>
        </authorList>
    </citation>
    <scope>NUCLEOTIDE SEQUENCE [LARGE SCALE GENOMIC DNA]</scope>
    <source>
        <strain evidence="2 3">DXS22W</strain>
    </source>
</reference>
<evidence type="ECO:0000313" key="2">
    <source>
        <dbReference type="EMBL" id="MEK8051352.1"/>
    </source>
</evidence>
<feature type="transmembrane region" description="Helical" evidence="1">
    <location>
        <begin position="21"/>
        <end position="44"/>
    </location>
</feature>
<evidence type="ECO:0000256" key="1">
    <source>
        <dbReference type="SAM" id="Phobius"/>
    </source>
</evidence>
<keyword evidence="1" id="KW-0472">Membrane</keyword>
<accession>A0ABU9CLB2</accession>
<keyword evidence="3" id="KW-1185">Reference proteome</keyword>
<keyword evidence="1" id="KW-1133">Transmembrane helix</keyword>
<organism evidence="2 3">
    <name type="scientific">Pseudaquabacterium inlustre</name>
    <dbReference type="NCBI Taxonomy" id="2984192"/>
    <lineage>
        <taxon>Bacteria</taxon>
        <taxon>Pseudomonadati</taxon>
        <taxon>Pseudomonadota</taxon>
        <taxon>Betaproteobacteria</taxon>
        <taxon>Burkholderiales</taxon>
        <taxon>Sphaerotilaceae</taxon>
        <taxon>Pseudaquabacterium</taxon>
    </lineage>
</organism>
<name>A0ABU9CLB2_9BURK</name>
<proteinExistence type="predicted"/>
<evidence type="ECO:0008006" key="4">
    <source>
        <dbReference type="Google" id="ProtNLM"/>
    </source>
</evidence>
<dbReference type="EMBL" id="JBBUTH010000007">
    <property type="protein sequence ID" value="MEK8051352.1"/>
    <property type="molecule type" value="Genomic_DNA"/>
</dbReference>
<comment type="caution">
    <text evidence="2">The sequence shown here is derived from an EMBL/GenBank/DDBJ whole genome shotgun (WGS) entry which is preliminary data.</text>
</comment>
<keyword evidence="1" id="KW-0812">Transmembrane</keyword>